<dbReference type="GO" id="GO:0035861">
    <property type="term" value="C:site of double-strand break"/>
    <property type="evidence" value="ECO:0007669"/>
    <property type="project" value="TreeGrafter"/>
</dbReference>
<dbReference type="GO" id="GO:0044778">
    <property type="term" value="P:meiotic DNA integrity checkpoint signaling"/>
    <property type="evidence" value="ECO:0007669"/>
    <property type="project" value="TreeGrafter"/>
</dbReference>
<evidence type="ECO:0000256" key="3">
    <source>
        <dbReference type="SAM" id="MobiDB-lite"/>
    </source>
</evidence>
<gene>
    <name evidence="4" type="ORF">PSIN1315_LOCUS11253</name>
</gene>
<dbReference type="PANTHER" id="PTHR12900">
    <property type="entry name" value="MITOTIC AND DNA DAMAGE CHECKPOINT PROTEIN HUS1"/>
    <property type="match status" value="1"/>
</dbReference>
<evidence type="ECO:0000313" key="4">
    <source>
        <dbReference type="EMBL" id="CAE0147276.1"/>
    </source>
</evidence>
<dbReference type="GO" id="GO:0000724">
    <property type="term" value="P:double-strand break repair via homologous recombination"/>
    <property type="evidence" value="ECO:0007669"/>
    <property type="project" value="TreeGrafter"/>
</dbReference>
<evidence type="ECO:0008006" key="5">
    <source>
        <dbReference type="Google" id="ProtNLM"/>
    </source>
</evidence>
<name>A0A7S3BWB1_9VIRI</name>
<reference evidence="4" key="1">
    <citation type="submission" date="2021-01" db="EMBL/GenBank/DDBJ databases">
        <authorList>
            <person name="Corre E."/>
            <person name="Pelletier E."/>
            <person name="Niang G."/>
            <person name="Scheremetjew M."/>
            <person name="Finn R."/>
            <person name="Kale V."/>
            <person name="Holt S."/>
            <person name="Cochrane G."/>
            <person name="Meng A."/>
            <person name="Brown T."/>
            <person name="Cohen L."/>
        </authorList>
    </citation>
    <scope>NUCLEOTIDE SEQUENCE</scope>
    <source>
        <strain evidence="4">RCC927</strain>
    </source>
</reference>
<dbReference type="InterPro" id="IPR007150">
    <property type="entry name" value="HUS1/Mec3"/>
</dbReference>
<proteinExistence type="predicted"/>
<comment type="subcellular location">
    <subcellularLocation>
        <location evidence="1">Nucleus</location>
    </subcellularLocation>
</comment>
<dbReference type="AlphaFoldDB" id="A0A7S3BWB1"/>
<evidence type="ECO:0000256" key="2">
    <source>
        <dbReference type="ARBA" id="ARBA00023242"/>
    </source>
</evidence>
<keyword evidence="2" id="KW-0539">Nucleus</keyword>
<dbReference type="Pfam" id="PF04005">
    <property type="entry name" value="Hus1"/>
    <property type="match status" value="1"/>
</dbReference>
<organism evidence="4">
    <name type="scientific">Prasinoderma singulare</name>
    <dbReference type="NCBI Taxonomy" id="676789"/>
    <lineage>
        <taxon>Eukaryota</taxon>
        <taxon>Viridiplantae</taxon>
        <taxon>Prasinodermophyta</taxon>
        <taxon>Prasinodermophyceae</taxon>
        <taxon>Prasinodermales</taxon>
        <taxon>Prasinodermaceae</taxon>
        <taxon>Prasinoderma</taxon>
    </lineage>
</organism>
<dbReference type="EMBL" id="HBHY01017418">
    <property type="protein sequence ID" value="CAE0147276.1"/>
    <property type="molecule type" value="Transcribed_RNA"/>
</dbReference>
<dbReference type="GO" id="GO:0030896">
    <property type="term" value="C:checkpoint clamp complex"/>
    <property type="evidence" value="ECO:0007669"/>
    <property type="project" value="InterPro"/>
</dbReference>
<protein>
    <recommendedName>
        <fullName evidence="5">Checkpoint protein</fullName>
    </recommendedName>
</protein>
<dbReference type="Gene3D" id="3.70.10.10">
    <property type="match status" value="1"/>
</dbReference>
<dbReference type="PANTHER" id="PTHR12900:SF0">
    <property type="entry name" value="CHECKPOINT PROTEIN"/>
    <property type="match status" value="1"/>
</dbReference>
<feature type="region of interest" description="Disordered" evidence="3">
    <location>
        <begin position="109"/>
        <end position="143"/>
    </location>
</feature>
<dbReference type="GO" id="GO:0031573">
    <property type="term" value="P:mitotic intra-S DNA damage checkpoint signaling"/>
    <property type="evidence" value="ECO:0007669"/>
    <property type="project" value="TreeGrafter"/>
</dbReference>
<sequence length="375" mass="40469">MKFKARLLDGGLHALHAHFLPALSKVDKECVVYLTPTKMVLTQNYFKMDAVRVTASLGARVVFAEYKVKSLERDRIAFPADVTLLQRALQSIKRIFNYEVGDVYVKLTRKAPPGHDRGGDGGGAGQQGPQGQNQPGGARGPVPRASGGIPYLSFVARRPPDDRTGQPGRVLITQDVPVGEPLPPVDLTTLDDGAKTARVRTYLALPRHFARVAAMVDRLRALSPCVALGVSRDGRLFVRGAGGELGASVGAEFTQLSVLGVREPYDDDLDGDGTQSRTEGPAARMRRLAVEGKLDRAVVDQKHLAQALCCQLTAPARTIVGVAGQSQYMVVGCQYDDETVAYGERQDALGGATFAPDVHLEFKLPIRMDETDDLV</sequence>
<dbReference type="GO" id="GO:0000723">
    <property type="term" value="P:telomere maintenance"/>
    <property type="evidence" value="ECO:0007669"/>
    <property type="project" value="TreeGrafter"/>
</dbReference>
<evidence type="ECO:0000256" key="1">
    <source>
        <dbReference type="ARBA" id="ARBA00004123"/>
    </source>
</evidence>
<dbReference type="GO" id="GO:0006289">
    <property type="term" value="P:nucleotide-excision repair"/>
    <property type="evidence" value="ECO:0007669"/>
    <property type="project" value="TreeGrafter"/>
</dbReference>
<accession>A0A7S3BWB1</accession>
<dbReference type="GO" id="GO:0033314">
    <property type="term" value="P:mitotic DNA replication checkpoint signaling"/>
    <property type="evidence" value="ECO:0007669"/>
    <property type="project" value="TreeGrafter"/>
</dbReference>